<dbReference type="STRING" id="443610.VE25_02990"/>
<dbReference type="RefSeq" id="WP_046107107.1">
    <property type="nucleotide sequence ID" value="NZ_JZEX01000043.1"/>
</dbReference>
<comment type="caution">
    <text evidence="3">The sequence shown here is derived from an EMBL/GenBank/DDBJ whole genome shotgun (WGS) entry which is preliminary data.</text>
</comment>
<keyword evidence="4" id="KW-1185">Reference proteome</keyword>
<dbReference type="Pfam" id="PF13561">
    <property type="entry name" value="adh_short_C2"/>
    <property type="match status" value="1"/>
</dbReference>
<dbReference type="OrthoDB" id="7301144at2"/>
<evidence type="ECO:0000313" key="4">
    <source>
        <dbReference type="Proteomes" id="UP000033632"/>
    </source>
</evidence>
<dbReference type="InterPro" id="IPR002347">
    <property type="entry name" value="SDR_fam"/>
</dbReference>
<evidence type="ECO:0000256" key="1">
    <source>
        <dbReference type="ARBA" id="ARBA00006484"/>
    </source>
</evidence>
<dbReference type="PANTHER" id="PTHR43669:SF8">
    <property type="entry name" value="SHORT-CHAIN TYPE DEHYDROGENASE_REDUCTASE-RELATED"/>
    <property type="match status" value="1"/>
</dbReference>
<dbReference type="PRINTS" id="PR00081">
    <property type="entry name" value="GDHRDH"/>
</dbReference>
<dbReference type="Gene3D" id="3.40.50.720">
    <property type="entry name" value="NAD(P)-binding Rossmann-like Domain"/>
    <property type="match status" value="1"/>
</dbReference>
<evidence type="ECO:0000256" key="2">
    <source>
        <dbReference type="ARBA" id="ARBA00023002"/>
    </source>
</evidence>
<reference evidence="3 4" key="1">
    <citation type="submission" date="2015-03" db="EMBL/GenBank/DDBJ databases">
        <authorList>
            <person name="Hassan Y.I."/>
            <person name="Lepp D."/>
            <person name="Li X.-Z."/>
            <person name="Zhou T."/>
        </authorList>
    </citation>
    <scope>NUCLEOTIDE SEQUENCE [LARGE SCALE GENOMIC DNA]</scope>
    <source>
        <strain evidence="3 4">BD-c194</strain>
    </source>
</reference>
<dbReference type="GO" id="GO:0016491">
    <property type="term" value="F:oxidoreductase activity"/>
    <property type="evidence" value="ECO:0007669"/>
    <property type="project" value="UniProtKB-KW"/>
</dbReference>
<dbReference type="AlphaFoldDB" id="A0A0F5FWR0"/>
<dbReference type="PANTHER" id="PTHR43669">
    <property type="entry name" value="5-KETO-D-GLUCONATE 5-REDUCTASE"/>
    <property type="match status" value="1"/>
</dbReference>
<evidence type="ECO:0008006" key="5">
    <source>
        <dbReference type="Google" id="ProtNLM"/>
    </source>
</evidence>
<gene>
    <name evidence="3" type="ORF">VE25_02990</name>
</gene>
<dbReference type="SUPFAM" id="SSF51735">
    <property type="entry name" value="NAD(P)-binding Rossmann-fold domains"/>
    <property type="match status" value="1"/>
</dbReference>
<name>A0A0F5FWR0_9HYPH</name>
<organism evidence="3 4">
    <name type="scientific">Devosia geojensis</name>
    <dbReference type="NCBI Taxonomy" id="443610"/>
    <lineage>
        <taxon>Bacteria</taxon>
        <taxon>Pseudomonadati</taxon>
        <taxon>Pseudomonadota</taxon>
        <taxon>Alphaproteobacteria</taxon>
        <taxon>Hyphomicrobiales</taxon>
        <taxon>Devosiaceae</taxon>
        <taxon>Devosia</taxon>
    </lineage>
</organism>
<protein>
    <recommendedName>
        <fullName evidence="5">Short-chain dehydrogenase</fullName>
    </recommendedName>
</protein>
<dbReference type="Proteomes" id="UP000033632">
    <property type="component" value="Unassembled WGS sequence"/>
</dbReference>
<dbReference type="CDD" id="cd05233">
    <property type="entry name" value="SDR_c"/>
    <property type="match status" value="1"/>
</dbReference>
<dbReference type="EMBL" id="JZEX01000043">
    <property type="protein sequence ID" value="KKB13263.1"/>
    <property type="molecule type" value="Genomic_DNA"/>
</dbReference>
<evidence type="ECO:0000313" key="3">
    <source>
        <dbReference type="EMBL" id="KKB13263.1"/>
    </source>
</evidence>
<sequence length="262" mass="27022">MLLEGKIAIIHGAGGKIGGATARAFAREGARLHLAGRTLETVKAVADEIAAAGGKAEAAEVDALDETAVRAHADEVARKAGRIDVTFNAVWIRGDLQGTRLIDMQTEDVLTPITVAARTHLVTAIAAARHMVEQGSGAILTLSSTGSHLAGRDYAKHATGGFGIACTTIEALSRVLAGELGPKGVRVVCIRSDAIPETWSTDPAHAEAIEDMKAYMTAGTVLGRMPTLADVADAAVLAASDRARAMTGAIMNVSCGSVMDMD</sequence>
<keyword evidence="2" id="KW-0560">Oxidoreductase</keyword>
<accession>A0A0F5FWR0</accession>
<comment type="similarity">
    <text evidence="1">Belongs to the short-chain dehydrogenases/reductases (SDR) family.</text>
</comment>
<dbReference type="PATRIC" id="fig|443610.3.peg.3077"/>
<dbReference type="InterPro" id="IPR036291">
    <property type="entry name" value="NAD(P)-bd_dom_sf"/>
</dbReference>
<proteinExistence type="inferred from homology"/>